<name>A0ABQ5UAU1_9HYPH</name>
<dbReference type="SUPFAM" id="SSF55729">
    <property type="entry name" value="Acyl-CoA N-acyltransferases (Nat)"/>
    <property type="match status" value="1"/>
</dbReference>
<organism evidence="2 3">
    <name type="scientific">Devosia yakushimensis</name>
    <dbReference type="NCBI Taxonomy" id="470028"/>
    <lineage>
        <taxon>Bacteria</taxon>
        <taxon>Pseudomonadati</taxon>
        <taxon>Pseudomonadota</taxon>
        <taxon>Alphaproteobacteria</taxon>
        <taxon>Hyphomicrobiales</taxon>
        <taxon>Devosiaceae</taxon>
        <taxon>Devosia</taxon>
    </lineage>
</organism>
<protein>
    <recommendedName>
        <fullName evidence="1">N-acetyltransferase domain-containing protein</fullName>
    </recommendedName>
</protein>
<dbReference type="PROSITE" id="PS51186">
    <property type="entry name" value="GNAT"/>
    <property type="match status" value="1"/>
</dbReference>
<gene>
    <name evidence="2" type="ORF">GCM10007913_08730</name>
</gene>
<dbReference type="Proteomes" id="UP001161406">
    <property type="component" value="Unassembled WGS sequence"/>
</dbReference>
<dbReference type="Gene3D" id="3.40.630.30">
    <property type="match status" value="1"/>
</dbReference>
<evidence type="ECO:0000313" key="3">
    <source>
        <dbReference type="Proteomes" id="UP001161406"/>
    </source>
</evidence>
<keyword evidence="3" id="KW-1185">Reference proteome</keyword>
<dbReference type="InterPro" id="IPR000182">
    <property type="entry name" value="GNAT_dom"/>
</dbReference>
<dbReference type="RefSeq" id="WP_284388286.1">
    <property type="nucleotide sequence ID" value="NZ_BSNG01000001.1"/>
</dbReference>
<dbReference type="Pfam" id="PF13673">
    <property type="entry name" value="Acetyltransf_10"/>
    <property type="match status" value="1"/>
</dbReference>
<proteinExistence type="predicted"/>
<reference evidence="2" key="1">
    <citation type="journal article" date="2014" name="Int. J. Syst. Evol. Microbiol.">
        <title>Complete genome of a new Firmicutes species belonging to the dominant human colonic microbiota ('Ruminococcus bicirculans') reveals two chromosomes and a selective capacity to utilize plant glucans.</title>
        <authorList>
            <consortium name="NISC Comparative Sequencing Program"/>
            <person name="Wegmann U."/>
            <person name="Louis P."/>
            <person name="Goesmann A."/>
            <person name="Henrissat B."/>
            <person name="Duncan S.H."/>
            <person name="Flint H.J."/>
        </authorList>
    </citation>
    <scope>NUCLEOTIDE SEQUENCE</scope>
    <source>
        <strain evidence="2">NBRC 103855</strain>
    </source>
</reference>
<feature type="domain" description="N-acetyltransferase" evidence="1">
    <location>
        <begin position="3"/>
        <end position="149"/>
    </location>
</feature>
<dbReference type="InterPro" id="IPR016181">
    <property type="entry name" value="Acyl_CoA_acyltransferase"/>
</dbReference>
<sequence length="149" mass="17077">MGYELVEVTDPTDWAVYHAIRRRELFEARGRFGIYDENYPGEREPNMYHYLLKHDGVPLGTTRLDVREDGTSIFRLVAITATEQGRGHGRVLSEMVEQRARDFGTSTLFVNAAPTAVGYYEKTGWHRHVWDAEELAGISGDCIQMRKLL</sequence>
<accession>A0ABQ5UAU1</accession>
<dbReference type="CDD" id="cd04301">
    <property type="entry name" value="NAT_SF"/>
    <property type="match status" value="1"/>
</dbReference>
<evidence type="ECO:0000259" key="1">
    <source>
        <dbReference type="PROSITE" id="PS51186"/>
    </source>
</evidence>
<reference evidence="2" key="2">
    <citation type="submission" date="2023-01" db="EMBL/GenBank/DDBJ databases">
        <title>Draft genome sequence of Devosia yakushimensis strain NBRC 103855.</title>
        <authorList>
            <person name="Sun Q."/>
            <person name="Mori K."/>
        </authorList>
    </citation>
    <scope>NUCLEOTIDE SEQUENCE</scope>
    <source>
        <strain evidence="2">NBRC 103855</strain>
    </source>
</reference>
<evidence type="ECO:0000313" key="2">
    <source>
        <dbReference type="EMBL" id="GLQ08941.1"/>
    </source>
</evidence>
<comment type="caution">
    <text evidence="2">The sequence shown here is derived from an EMBL/GenBank/DDBJ whole genome shotgun (WGS) entry which is preliminary data.</text>
</comment>
<dbReference type="EMBL" id="BSNG01000001">
    <property type="protein sequence ID" value="GLQ08941.1"/>
    <property type="molecule type" value="Genomic_DNA"/>
</dbReference>